<gene>
    <name evidence="4" type="ORF">TRAES_3BF068500040CFD_c1</name>
</gene>
<reference evidence="4" key="1">
    <citation type="journal article" date="2014" name="Science">
        <title>Structural and functional partitioning of bread wheat chromosome 3B.</title>
        <authorList>
            <person name="Choulet F."/>
            <person name="Alberti A."/>
            <person name="Theil S."/>
            <person name="Glover N."/>
            <person name="Barbe V."/>
            <person name="Daron J."/>
            <person name="Pingault L."/>
            <person name="Sourdille P."/>
            <person name="Couloux A."/>
            <person name="Paux E."/>
            <person name="Leroy P."/>
            <person name="Mangenot S."/>
            <person name="Guilhot N."/>
            <person name="Le Gouis J."/>
            <person name="Balfourier F."/>
            <person name="Alaux M."/>
            <person name="Jamilloux V."/>
            <person name="Poulain J."/>
            <person name="Durand C."/>
            <person name="Bellec A."/>
            <person name="Gaspin C."/>
            <person name="Safar J."/>
            <person name="Dolezel J."/>
            <person name="Rogers J."/>
            <person name="Vandepoele K."/>
            <person name="Aury J.M."/>
            <person name="Mayer K."/>
            <person name="Berges H."/>
            <person name="Quesneville H."/>
            <person name="Wincker P."/>
            <person name="Feuillet C."/>
        </authorList>
    </citation>
    <scope>NUCLEOTIDE SEQUENCE</scope>
</reference>
<evidence type="ECO:0000313" key="4">
    <source>
        <dbReference type="EMBL" id="CDM81399.1"/>
    </source>
</evidence>
<dbReference type="ExpressionAtlas" id="A0A077RW48">
    <property type="expression patterns" value="baseline"/>
</dbReference>
<dbReference type="GO" id="GO:1990904">
    <property type="term" value="C:ribonucleoprotein complex"/>
    <property type="evidence" value="ECO:0007669"/>
    <property type="project" value="UniProtKB-KW"/>
</dbReference>
<dbReference type="InterPro" id="IPR014722">
    <property type="entry name" value="Rib_uL2_dom2"/>
</dbReference>
<dbReference type="HOGENOM" id="CLU_601895_0_0_1"/>
<protein>
    <submittedName>
        <fullName evidence="4">Uncharacterized protein</fullName>
    </submittedName>
</protein>
<keyword evidence="2" id="KW-0687">Ribonucleoprotein</keyword>
<evidence type="ECO:0000256" key="1">
    <source>
        <dbReference type="ARBA" id="ARBA00022980"/>
    </source>
</evidence>
<sequence length="455" mass="49599">MGAMSAAMVGDAGNSDGWGRRRLWDLMLGAEAAAMAYDTNVPAVYLPLNWVIAAAAFGTIPARSLGRFVLRLQPSKDPNPIIISYHELGDEIGHGKFGSVRIYGRKTCEIQLDVRPFLSFSLVVLIVEHGCLIFVLVLSFKRFVLIGRVALVNYSKDYGRLIVIVDVVDQNRNVEDTVHREVEIVQHLSGHPAVVTLKAVCGGCKSKQLKGTRRLGVRDYISLLSFIFCPKYKYINLIMGFSMMAAKRQHGVEMQVISTLKALRSVGVLGSMQSIGDVAIVLARLIRSNLGPAPAVYGALATVLSLCNCNSMLGSSINLLVMCLQTKTLLRLFCGVRGDASDQAAVAYSLGDLHKGAAKISNDILDSVGVECPTFPKMAPETCPQPEPARLPYEIQISLGTMILESKAQRKNPMICSLILLIMASTYWTPQKLPVHIPSFPSTTVLFSEVDPSFN</sequence>
<proteinExistence type="predicted"/>
<keyword evidence="3" id="KW-0812">Transmembrane</keyword>
<feature type="transmembrane region" description="Helical" evidence="3">
    <location>
        <begin position="117"/>
        <end position="138"/>
    </location>
</feature>
<organism evidence="4">
    <name type="scientific">Triticum aestivum</name>
    <name type="common">Wheat</name>
    <dbReference type="NCBI Taxonomy" id="4565"/>
    <lineage>
        <taxon>Eukaryota</taxon>
        <taxon>Viridiplantae</taxon>
        <taxon>Streptophyta</taxon>
        <taxon>Embryophyta</taxon>
        <taxon>Tracheophyta</taxon>
        <taxon>Spermatophyta</taxon>
        <taxon>Magnoliopsida</taxon>
        <taxon>Liliopsida</taxon>
        <taxon>Poales</taxon>
        <taxon>Poaceae</taxon>
        <taxon>BOP clade</taxon>
        <taxon>Pooideae</taxon>
        <taxon>Triticodae</taxon>
        <taxon>Triticeae</taxon>
        <taxon>Triticinae</taxon>
        <taxon>Triticum</taxon>
    </lineage>
</organism>
<name>A0A077RW48_WHEAT</name>
<keyword evidence="3" id="KW-0472">Membrane</keyword>
<keyword evidence="1" id="KW-0689">Ribosomal protein</keyword>
<accession>A0A077RW48</accession>
<dbReference type="GO" id="GO:0005840">
    <property type="term" value="C:ribosome"/>
    <property type="evidence" value="ECO:0007669"/>
    <property type="project" value="UniProtKB-KW"/>
</dbReference>
<evidence type="ECO:0000256" key="2">
    <source>
        <dbReference type="ARBA" id="ARBA00023274"/>
    </source>
</evidence>
<dbReference type="CDD" id="cd23702">
    <property type="entry name" value="eL14"/>
    <property type="match status" value="1"/>
</dbReference>
<dbReference type="CDD" id="cd06088">
    <property type="entry name" value="KOW_RPL14"/>
    <property type="match status" value="1"/>
</dbReference>
<dbReference type="AlphaFoldDB" id="A0A077RW48"/>
<dbReference type="EMBL" id="HG670306">
    <property type="protein sequence ID" value="CDM81399.1"/>
    <property type="molecule type" value="Genomic_DNA"/>
</dbReference>
<dbReference type="InterPro" id="IPR041985">
    <property type="entry name" value="Ribosomal_eL14_KOW"/>
</dbReference>
<evidence type="ECO:0000256" key="3">
    <source>
        <dbReference type="SAM" id="Phobius"/>
    </source>
</evidence>
<keyword evidence="3" id="KW-1133">Transmembrane helix</keyword>
<dbReference type="Gene3D" id="2.30.30.30">
    <property type="match status" value="1"/>
</dbReference>